<sequence>MTAMSRTSPSPRPVPTRPRRRPARETWPRTATLAIVAAALAATAWCVVLLVRYPALGIADTVVIMLIGLPALAMGLLIGLRRPRNAVAPLLSLVGAVLIVVVGLGDEQTAVTVTHPETGAVSGWGAALAQGSWMLLYLPTALLLLVFPTGRFAGRASRRVGIALVAVAAVFLVIAGGPEEGFDPPLQDVPPPYHLPFGFHLVSAALPVVFLLLLIASALSMIVRHRRAADPVVRAQLRWFALGSLILPLTLLLCWLSYLLLGTADLVMLGLGLGAIAVPAATGIALLRHDLYDVDRAFSVAVTYSLVSGVLLTIFAVASAAGGAVLGRGSAIAATAACAVALAPLRRRLSEQVDRRLYPLRQGVRAALARLRTRIDDGLARPEDLVPTLRAALRDPGLRIGYVLPGRPGLVDERCAPLAVTGRELPVQLGGTHVGSLLPDATPAPRELLRETAAESALLVELIRSRLEITEALREVADSRARLLQAGYRERRRLERNLHDGAQQRLVSLGMAIRVAQRRLATGSTQDMDQIDGLLDQAVAELGTAVAELRTIAQGLRPADLDAGLGPAIRSLTMSMPIPVRLAVCEEQVPDEVATTAYYVASEALANVVKHSGAGNVDVSVARREGEVVVRIVDDGRGGATARPGSGLAGLVDRVAAAGGRFAVGPGDRAGTAVEAVLPCVP</sequence>
<dbReference type="PANTHER" id="PTHR24421:SF10">
    <property type="entry name" value="NITRATE_NITRITE SENSOR PROTEIN NARQ"/>
    <property type="match status" value="1"/>
</dbReference>
<feature type="transmembrane region" description="Helical" evidence="10">
    <location>
        <begin position="159"/>
        <end position="177"/>
    </location>
</feature>
<dbReference type="Pfam" id="PF02518">
    <property type="entry name" value="HATPase_c"/>
    <property type="match status" value="1"/>
</dbReference>
<comment type="catalytic activity">
    <reaction evidence="1">
        <text>ATP + protein L-histidine = ADP + protein N-phospho-L-histidine.</text>
        <dbReference type="EC" id="2.7.13.3"/>
    </reaction>
</comment>
<feature type="domain" description="Signal transduction histidine kinase subgroup 3 dimerisation and phosphoacceptor" evidence="12">
    <location>
        <begin position="490"/>
        <end position="561"/>
    </location>
</feature>
<dbReference type="Proteomes" id="UP001500449">
    <property type="component" value="Unassembled WGS sequence"/>
</dbReference>
<reference evidence="13 14" key="1">
    <citation type="journal article" date="2019" name="Int. J. Syst. Evol. Microbiol.">
        <title>The Global Catalogue of Microorganisms (GCM) 10K type strain sequencing project: providing services to taxonomists for standard genome sequencing and annotation.</title>
        <authorList>
            <consortium name="The Broad Institute Genomics Platform"/>
            <consortium name="The Broad Institute Genome Sequencing Center for Infectious Disease"/>
            <person name="Wu L."/>
            <person name="Ma J."/>
        </authorList>
    </citation>
    <scope>NUCLEOTIDE SEQUENCE [LARGE SCALE GENOMIC DNA]</scope>
    <source>
        <strain evidence="13 14">JCM 16009</strain>
    </source>
</reference>
<name>A0ABN2NB36_9PSEU</name>
<keyword evidence="7" id="KW-0067">ATP-binding</keyword>
<keyword evidence="10" id="KW-0812">Transmembrane</keyword>
<evidence type="ECO:0000256" key="4">
    <source>
        <dbReference type="ARBA" id="ARBA00022679"/>
    </source>
</evidence>
<evidence type="ECO:0000259" key="11">
    <source>
        <dbReference type="Pfam" id="PF02518"/>
    </source>
</evidence>
<evidence type="ECO:0000313" key="13">
    <source>
        <dbReference type="EMBL" id="GAA1855527.1"/>
    </source>
</evidence>
<feature type="transmembrane region" description="Helical" evidence="10">
    <location>
        <begin position="298"/>
        <end position="319"/>
    </location>
</feature>
<keyword evidence="10" id="KW-0472">Membrane</keyword>
<dbReference type="PANTHER" id="PTHR24421">
    <property type="entry name" value="NITRATE/NITRITE SENSOR PROTEIN NARX-RELATED"/>
    <property type="match status" value="1"/>
</dbReference>
<dbReference type="InterPro" id="IPR003594">
    <property type="entry name" value="HATPase_dom"/>
</dbReference>
<feature type="region of interest" description="Disordered" evidence="9">
    <location>
        <begin position="1"/>
        <end position="25"/>
    </location>
</feature>
<organism evidence="13 14">
    <name type="scientific">Pseudonocardia ailaonensis</name>
    <dbReference type="NCBI Taxonomy" id="367279"/>
    <lineage>
        <taxon>Bacteria</taxon>
        <taxon>Bacillati</taxon>
        <taxon>Actinomycetota</taxon>
        <taxon>Actinomycetes</taxon>
        <taxon>Pseudonocardiales</taxon>
        <taxon>Pseudonocardiaceae</taxon>
        <taxon>Pseudonocardia</taxon>
    </lineage>
</organism>
<keyword evidence="10" id="KW-1133">Transmembrane helix</keyword>
<feature type="transmembrane region" description="Helical" evidence="10">
    <location>
        <begin position="86"/>
        <end position="104"/>
    </location>
</feature>
<keyword evidence="5" id="KW-0547">Nucleotide-binding</keyword>
<feature type="transmembrane region" description="Helical" evidence="10">
    <location>
        <begin position="124"/>
        <end position="147"/>
    </location>
</feature>
<dbReference type="Gene3D" id="3.30.565.10">
    <property type="entry name" value="Histidine kinase-like ATPase, C-terminal domain"/>
    <property type="match status" value="1"/>
</dbReference>
<evidence type="ECO:0000259" key="12">
    <source>
        <dbReference type="Pfam" id="PF07730"/>
    </source>
</evidence>
<gene>
    <name evidence="13" type="ORF">GCM10009836_39520</name>
</gene>
<evidence type="ECO:0000256" key="1">
    <source>
        <dbReference type="ARBA" id="ARBA00000085"/>
    </source>
</evidence>
<feature type="transmembrane region" description="Helical" evidence="10">
    <location>
        <begin position="197"/>
        <end position="219"/>
    </location>
</feature>
<dbReference type="Pfam" id="PF07730">
    <property type="entry name" value="HisKA_3"/>
    <property type="match status" value="1"/>
</dbReference>
<evidence type="ECO:0000313" key="14">
    <source>
        <dbReference type="Proteomes" id="UP001500449"/>
    </source>
</evidence>
<keyword evidence="4" id="KW-0808">Transferase</keyword>
<proteinExistence type="predicted"/>
<keyword evidence="6" id="KW-0418">Kinase</keyword>
<dbReference type="EMBL" id="BAAAQK010000012">
    <property type="protein sequence ID" value="GAA1855527.1"/>
    <property type="molecule type" value="Genomic_DNA"/>
</dbReference>
<evidence type="ECO:0000256" key="8">
    <source>
        <dbReference type="ARBA" id="ARBA00023012"/>
    </source>
</evidence>
<dbReference type="InterPro" id="IPR011712">
    <property type="entry name" value="Sig_transdc_His_kin_sub3_dim/P"/>
</dbReference>
<protein>
    <recommendedName>
        <fullName evidence="2">histidine kinase</fullName>
        <ecNumber evidence="2">2.7.13.3</ecNumber>
    </recommendedName>
</protein>
<feature type="transmembrane region" description="Helical" evidence="10">
    <location>
        <begin position="239"/>
        <end position="260"/>
    </location>
</feature>
<dbReference type="InterPro" id="IPR050482">
    <property type="entry name" value="Sensor_HK_TwoCompSys"/>
</dbReference>
<dbReference type="CDD" id="cd16917">
    <property type="entry name" value="HATPase_UhpB-NarQ-NarX-like"/>
    <property type="match status" value="1"/>
</dbReference>
<dbReference type="EC" id="2.7.13.3" evidence="2"/>
<keyword evidence="8" id="KW-0902">Two-component regulatory system</keyword>
<feature type="transmembrane region" description="Helical" evidence="10">
    <location>
        <begin position="56"/>
        <end position="79"/>
    </location>
</feature>
<accession>A0ABN2NB36</accession>
<evidence type="ECO:0000256" key="9">
    <source>
        <dbReference type="SAM" id="MobiDB-lite"/>
    </source>
</evidence>
<evidence type="ECO:0000256" key="7">
    <source>
        <dbReference type="ARBA" id="ARBA00022840"/>
    </source>
</evidence>
<dbReference type="SUPFAM" id="SSF55874">
    <property type="entry name" value="ATPase domain of HSP90 chaperone/DNA topoisomerase II/histidine kinase"/>
    <property type="match status" value="1"/>
</dbReference>
<feature type="domain" description="Histidine kinase/HSP90-like ATPase" evidence="11">
    <location>
        <begin position="596"/>
        <end position="679"/>
    </location>
</feature>
<comment type="caution">
    <text evidence="13">The sequence shown here is derived from an EMBL/GenBank/DDBJ whole genome shotgun (WGS) entry which is preliminary data.</text>
</comment>
<evidence type="ECO:0000256" key="2">
    <source>
        <dbReference type="ARBA" id="ARBA00012438"/>
    </source>
</evidence>
<keyword evidence="14" id="KW-1185">Reference proteome</keyword>
<evidence type="ECO:0000256" key="10">
    <source>
        <dbReference type="SAM" id="Phobius"/>
    </source>
</evidence>
<keyword evidence="3" id="KW-0597">Phosphoprotein</keyword>
<evidence type="ECO:0000256" key="3">
    <source>
        <dbReference type="ARBA" id="ARBA00022553"/>
    </source>
</evidence>
<dbReference type="InterPro" id="IPR036890">
    <property type="entry name" value="HATPase_C_sf"/>
</dbReference>
<evidence type="ECO:0000256" key="5">
    <source>
        <dbReference type="ARBA" id="ARBA00022741"/>
    </source>
</evidence>
<evidence type="ECO:0000256" key="6">
    <source>
        <dbReference type="ARBA" id="ARBA00022777"/>
    </source>
</evidence>
<dbReference type="Gene3D" id="1.20.5.1930">
    <property type="match status" value="1"/>
</dbReference>
<feature type="transmembrane region" description="Helical" evidence="10">
    <location>
        <begin position="266"/>
        <end position="286"/>
    </location>
</feature>